<evidence type="ECO:0000256" key="1">
    <source>
        <dbReference type="SAM" id="MobiDB-lite"/>
    </source>
</evidence>
<evidence type="ECO:0000256" key="2">
    <source>
        <dbReference type="SAM" id="SignalP"/>
    </source>
</evidence>
<sequence>MLPRLLQPSHLLCNIVLSMLAGSNTADLMNYTADGCLCKEEWSYQGITCSRYCCNPDNDTLGDWCFVVNQTTCQGQTYGYCVSPTTSSTSTSATMTISTSSTSPTATRTSSTTSTWTSTHTTQTSTLTMTSSTLTATSSTSTSVSSSSTLTQTRTSSTQTSSTTTSFSTSSTTSISQSSSSSSSSSESSTSTVSVSSSTSSSKSSSTTSSSSSHSSTSLVTTKSTTSTISSTHLSTSQSTTRSITSTSSSALTSAETRQEIVLPGPDVPDVVDYSPVAWVASASVCSCVFCSCLCRRLRRRDAAKVGPASAEISFSHLLPEGGALHSQEEDFTDGLRDLLRDLEQACSRKLAREADRKEALLQACQRWASRQVESEPRAEVELHRWSASLRALIEREWDTEGLDYRGAAFRKLKPKVLAEWRAWRGQQSQH</sequence>
<name>A0A812QMC5_SYMPI</name>
<organism evidence="3 4">
    <name type="scientific">Symbiodinium pilosum</name>
    <name type="common">Dinoflagellate</name>
    <dbReference type="NCBI Taxonomy" id="2952"/>
    <lineage>
        <taxon>Eukaryota</taxon>
        <taxon>Sar</taxon>
        <taxon>Alveolata</taxon>
        <taxon>Dinophyceae</taxon>
        <taxon>Suessiales</taxon>
        <taxon>Symbiodiniaceae</taxon>
        <taxon>Symbiodinium</taxon>
    </lineage>
</organism>
<keyword evidence="2" id="KW-0732">Signal</keyword>
<dbReference type="OrthoDB" id="10458070at2759"/>
<evidence type="ECO:0000313" key="3">
    <source>
        <dbReference type="EMBL" id="CAE7394248.1"/>
    </source>
</evidence>
<gene>
    <name evidence="3" type="ORF">SPIL2461_LOCUS9695</name>
</gene>
<feature type="region of interest" description="Disordered" evidence="1">
    <location>
        <begin position="86"/>
        <end position="118"/>
    </location>
</feature>
<proteinExistence type="predicted"/>
<protein>
    <submittedName>
        <fullName evidence="3">Uncharacterized protein</fullName>
    </submittedName>
</protein>
<evidence type="ECO:0000313" key="4">
    <source>
        <dbReference type="Proteomes" id="UP000649617"/>
    </source>
</evidence>
<feature type="chain" id="PRO_5032570623" evidence="2">
    <location>
        <begin position="27"/>
        <end position="431"/>
    </location>
</feature>
<feature type="region of interest" description="Disordered" evidence="1">
    <location>
        <begin position="137"/>
        <end position="218"/>
    </location>
</feature>
<dbReference type="EMBL" id="CAJNIZ010017136">
    <property type="protein sequence ID" value="CAE7394248.1"/>
    <property type="molecule type" value="Genomic_DNA"/>
</dbReference>
<feature type="compositionally biased region" description="Low complexity" evidence="1">
    <location>
        <begin position="230"/>
        <end position="254"/>
    </location>
</feature>
<reference evidence="3" key="1">
    <citation type="submission" date="2021-02" db="EMBL/GenBank/DDBJ databases">
        <authorList>
            <person name="Dougan E. K."/>
            <person name="Rhodes N."/>
            <person name="Thang M."/>
            <person name="Chan C."/>
        </authorList>
    </citation>
    <scope>NUCLEOTIDE SEQUENCE</scope>
</reference>
<feature type="region of interest" description="Disordered" evidence="1">
    <location>
        <begin position="230"/>
        <end position="258"/>
    </location>
</feature>
<feature type="signal peptide" evidence="2">
    <location>
        <begin position="1"/>
        <end position="26"/>
    </location>
</feature>
<accession>A0A812QMC5</accession>
<dbReference type="Proteomes" id="UP000649617">
    <property type="component" value="Unassembled WGS sequence"/>
</dbReference>
<comment type="caution">
    <text evidence="3">The sequence shown here is derived from an EMBL/GenBank/DDBJ whole genome shotgun (WGS) entry which is preliminary data.</text>
</comment>
<keyword evidence="4" id="KW-1185">Reference proteome</keyword>
<dbReference type="AlphaFoldDB" id="A0A812QMC5"/>